<dbReference type="AlphaFoldDB" id="A0A0J8G1I3"/>
<dbReference type="Gene3D" id="3.30.420.10">
    <property type="entry name" value="Ribonuclease H-like superfamily/Ribonuclease H"/>
    <property type="match status" value="1"/>
</dbReference>
<dbReference type="InterPro" id="IPR012337">
    <property type="entry name" value="RNaseH-like_sf"/>
</dbReference>
<keyword evidence="3" id="KW-0548">Nucleotidyltransferase</keyword>
<sequence>MRALYQEGSRYTCIDNVKGLAEVDVNFEKYEGFTDTFVAIDIETTGLKYDENKIIQLSGIKYKDGKEIARFDEYINPKVYIPRFITEINGITNEMVKTMPTIDEVIPKFVEFLEDFIIVAHNSKFDMKFILFNLHMYNVLNSNAINLNNKVVDTLLLSRRYLNGIVENNKLITLKKHFNIVTEKEHCGIDDAYSCAELYLRISEIVNKI</sequence>
<keyword evidence="3" id="KW-0808">Transferase</keyword>
<dbReference type="FunFam" id="3.30.420.10:FF:000045">
    <property type="entry name" value="3'-5' exonuclease DinG"/>
    <property type="match status" value="1"/>
</dbReference>
<accession>A0A0J8G1I3</accession>
<keyword evidence="1" id="KW-0378">Hydrolase</keyword>
<dbReference type="RefSeq" id="WP_048571040.1">
    <property type="nucleotide sequence ID" value="NZ_LFVU01000027.1"/>
</dbReference>
<evidence type="ECO:0000313" key="3">
    <source>
        <dbReference type="EMBL" id="KMT21621.1"/>
    </source>
</evidence>
<dbReference type="PATRIC" id="fig|1121307.3.peg.1241"/>
<comment type="caution">
    <text evidence="3">The sequence shown here is derived from an EMBL/GenBank/DDBJ whole genome shotgun (WGS) entry which is preliminary data.</text>
</comment>
<dbReference type="NCBIfam" id="TIGR00573">
    <property type="entry name" value="dnaq"/>
    <property type="match status" value="1"/>
</dbReference>
<dbReference type="GO" id="GO:0003677">
    <property type="term" value="F:DNA binding"/>
    <property type="evidence" value="ECO:0007669"/>
    <property type="project" value="InterPro"/>
</dbReference>
<dbReference type="GO" id="GO:0005829">
    <property type="term" value="C:cytosol"/>
    <property type="evidence" value="ECO:0007669"/>
    <property type="project" value="TreeGrafter"/>
</dbReference>
<dbReference type="InterPro" id="IPR013520">
    <property type="entry name" value="Ribonucl_H"/>
</dbReference>
<dbReference type="GO" id="GO:0045004">
    <property type="term" value="P:DNA replication proofreading"/>
    <property type="evidence" value="ECO:0007669"/>
    <property type="project" value="TreeGrafter"/>
</dbReference>
<dbReference type="SMART" id="SM00479">
    <property type="entry name" value="EXOIII"/>
    <property type="match status" value="1"/>
</dbReference>
<dbReference type="GO" id="GO:0003887">
    <property type="term" value="F:DNA-directed DNA polymerase activity"/>
    <property type="evidence" value="ECO:0007669"/>
    <property type="project" value="UniProtKB-EC"/>
</dbReference>
<evidence type="ECO:0000259" key="2">
    <source>
        <dbReference type="SMART" id="SM00479"/>
    </source>
</evidence>
<dbReference type="EC" id="2.7.7.7" evidence="3"/>
<dbReference type="PANTHER" id="PTHR30231">
    <property type="entry name" value="DNA POLYMERASE III SUBUNIT EPSILON"/>
    <property type="match status" value="1"/>
</dbReference>
<gene>
    <name evidence="3" type="primary">polC</name>
    <name evidence="3" type="ORF">CLCY_2c03830</name>
</gene>
<name>A0A0J8G1I3_CLOCY</name>
<dbReference type="STRING" id="1121307.CLCY_2c03830"/>
<dbReference type="CDD" id="cd06127">
    <property type="entry name" value="DEDDh"/>
    <property type="match status" value="1"/>
</dbReference>
<dbReference type="InterPro" id="IPR036397">
    <property type="entry name" value="RNaseH_sf"/>
</dbReference>
<reference evidence="3 4" key="1">
    <citation type="submission" date="2015-06" db="EMBL/GenBank/DDBJ databases">
        <title>Draft genome sequence of the purine-degrading Clostridium cylindrosporum HC-1 (DSM 605).</title>
        <authorList>
            <person name="Poehlein A."/>
            <person name="Schiel-Bengelsdorf B."/>
            <person name="Bengelsdorf F."/>
            <person name="Daniel R."/>
            <person name="Duerre P."/>
        </authorList>
    </citation>
    <scope>NUCLEOTIDE SEQUENCE [LARGE SCALE GENOMIC DNA]</scope>
    <source>
        <strain evidence="3 4">DSM 605</strain>
    </source>
</reference>
<dbReference type="Proteomes" id="UP000036756">
    <property type="component" value="Unassembled WGS sequence"/>
</dbReference>
<dbReference type="SUPFAM" id="SSF53098">
    <property type="entry name" value="Ribonuclease H-like"/>
    <property type="match status" value="1"/>
</dbReference>
<dbReference type="InterPro" id="IPR006054">
    <property type="entry name" value="DnaQ"/>
</dbReference>
<keyword evidence="1" id="KW-0269">Exonuclease</keyword>
<organism evidence="3 4">
    <name type="scientific">Clostridium cylindrosporum DSM 605</name>
    <dbReference type="NCBI Taxonomy" id="1121307"/>
    <lineage>
        <taxon>Bacteria</taxon>
        <taxon>Bacillati</taxon>
        <taxon>Bacillota</taxon>
        <taxon>Clostridia</taxon>
        <taxon>Eubacteriales</taxon>
        <taxon>Clostridiaceae</taxon>
        <taxon>Clostridium</taxon>
    </lineage>
</organism>
<keyword evidence="1" id="KW-0540">Nuclease</keyword>
<evidence type="ECO:0000256" key="1">
    <source>
        <dbReference type="ARBA" id="ARBA00022839"/>
    </source>
</evidence>
<evidence type="ECO:0000313" key="4">
    <source>
        <dbReference type="Proteomes" id="UP000036756"/>
    </source>
</evidence>
<proteinExistence type="predicted"/>
<keyword evidence="4" id="KW-1185">Reference proteome</keyword>
<dbReference type="EMBL" id="LFVU01000027">
    <property type="protein sequence ID" value="KMT21621.1"/>
    <property type="molecule type" value="Genomic_DNA"/>
</dbReference>
<dbReference type="PANTHER" id="PTHR30231:SF41">
    <property type="entry name" value="DNA POLYMERASE III SUBUNIT EPSILON"/>
    <property type="match status" value="1"/>
</dbReference>
<feature type="domain" description="Exonuclease" evidence="2">
    <location>
        <begin position="36"/>
        <end position="208"/>
    </location>
</feature>
<dbReference type="Pfam" id="PF00929">
    <property type="entry name" value="RNase_T"/>
    <property type="match status" value="1"/>
</dbReference>
<protein>
    <submittedName>
        <fullName evidence="3">DNA polymerase III PolC</fullName>
        <ecNumber evidence="3">2.7.7.7</ecNumber>
    </submittedName>
</protein>
<dbReference type="GO" id="GO:0008408">
    <property type="term" value="F:3'-5' exonuclease activity"/>
    <property type="evidence" value="ECO:0007669"/>
    <property type="project" value="TreeGrafter"/>
</dbReference>